<evidence type="ECO:0000256" key="14">
    <source>
        <dbReference type="RuleBase" id="RU369107"/>
    </source>
</evidence>
<feature type="compositionally biased region" description="Basic and acidic residues" evidence="15">
    <location>
        <begin position="20"/>
        <end position="68"/>
    </location>
</feature>
<dbReference type="SUPFAM" id="SSF51905">
    <property type="entry name" value="FAD/NAD(P)-binding domain"/>
    <property type="match status" value="1"/>
</dbReference>
<evidence type="ECO:0000259" key="17">
    <source>
        <dbReference type="Pfam" id="PF03200"/>
    </source>
</evidence>
<dbReference type="InterPro" id="IPR006076">
    <property type="entry name" value="FAD-dep_OxRdtase"/>
</dbReference>
<comment type="caution">
    <text evidence="20">The sequence shown here is derived from an EMBL/GenBank/DDBJ whole genome shotgun (WGS) entry which is preliminary data.</text>
</comment>
<dbReference type="Gene3D" id="1.50.10.10">
    <property type="match status" value="1"/>
</dbReference>
<evidence type="ECO:0000256" key="1">
    <source>
        <dbReference type="ARBA" id="ARBA00004648"/>
    </source>
</evidence>
<gene>
    <name evidence="20" type="ORF">PVAR5_0101</name>
</gene>
<dbReference type="GO" id="GO:0006487">
    <property type="term" value="P:protein N-linked glycosylation"/>
    <property type="evidence" value="ECO:0007669"/>
    <property type="project" value="UniProtKB-UniRule"/>
</dbReference>
<feature type="domain" description="FAD dependent oxidoreductase" evidence="16">
    <location>
        <begin position="239"/>
        <end position="619"/>
    </location>
</feature>
<dbReference type="PANTHER" id="PTHR10412:SF11">
    <property type="entry name" value="MANNOSYL-OLIGOSACCHARIDE GLUCOSIDASE"/>
    <property type="match status" value="1"/>
</dbReference>
<dbReference type="PANTHER" id="PTHR10412">
    <property type="entry name" value="MANNOSYL-OLIGOSACCHARIDE GLUCOSIDASE"/>
    <property type="match status" value="1"/>
</dbReference>
<name>V5F6Z8_BYSSN</name>
<evidence type="ECO:0000256" key="6">
    <source>
        <dbReference type="ARBA" id="ARBA00022968"/>
    </source>
</evidence>
<keyword evidence="10 13" id="KW-0326">Glycosidase</keyword>
<dbReference type="InterPro" id="IPR036188">
    <property type="entry name" value="FAD/NAD-bd_sf"/>
</dbReference>
<dbReference type="Pfam" id="PF08648">
    <property type="entry name" value="SNRNP27"/>
    <property type="match status" value="1"/>
</dbReference>
<dbReference type="InterPro" id="IPR031631">
    <property type="entry name" value="Glyco_hydro_63N"/>
</dbReference>
<comment type="similarity">
    <text evidence="2 13">Belongs to the glycosyl hydrolase 63 family.</text>
</comment>
<dbReference type="FunCoup" id="V5F6Z8">
    <property type="interactions" value="560"/>
</dbReference>
<reference evidence="21" key="1">
    <citation type="journal article" date="2014" name="Genome Announc.">
        <title>Draft genome sequence of the formaldehyde-resistant fungus Byssochlamys spectabilis No. 5 (anamorph Paecilomyces variotii No. 5) (NBRC109023).</title>
        <authorList>
            <person name="Oka T."/>
            <person name="Ekino K."/>
            <person name="Fukuda K."/>
            <person name="Nomura Y."/>
        </authorList>
    </citation>
    <scope>NUCLEOTIDE SEQUENCE [LARGE SCALE GENOMIC DNA]</scope>
    <source>
        <strain evidence="21">No. 5 / NBRC 109023</strain>
    </source>
</reference>
<dbReference type="InterPro" id="IPR004888">
    <property type="entry name" value="Glycoside_hydrolase_63"/>
</dbReference>
<evidence type="ECO:0000256" key="8">
    <source>
        <dbReference type="ARBA" id="ARBA00023136"/>
    </source>
</evidence>
<dbReference type="FunFam" id="1.50.10.10:FF:000027">
    <property type="entry name" value="Probable mannosyl-oligosaccharide glucosidase"/>
    <property type="match status" value="1"/>
</dbReference>
<dbReference type="Pfam" id="PF16923">
    <property type="entry name" value="Glyco_hydro_63N"/>
    <property type="match status" value="1"/>
</dbReference>
<keyword evidence="5 13" id="KW-0256">Endoplasmic reticulum</keyword>
<keyword evidence="6" id="KW-0735">Signal-anchor</keyword>
<feature type="domain" description="Glycosyl hydrolase family 63 N-terminal" evidence="19">
    <location>
        <begin position="637"/>
        <end position="825"/>
    </location>
</feature>
<feature type="domain" description="Glycosyl hydrolase family 63 C-terminal" evidence="17">
    <location>
        <begin position="864"/>
        <end position="1361"/>
    </location>
</feature>
<dbReference type="GO" id="GO:0009311">
    <property type="term" value="P:oligosaccharide metabolic process"/>
    <property type="evidence" value="ECO:0007669"/>
    <property type="project" value="UniProtKB-UniRule"/>
</dbReference>
<dbReference type="HOGENOM" id="CLU_007380_4_0_1"/>
<dbReference type="Pfam" id="PF01266">
    <property type="entry name" value="DAO"/>
    <property type="match status" value="1"/>
</dbReference>
<feature type="region of interest" description="Disordered" evidence="15">
    <location>
        <begin position="1"/>
        <end position="79"/>
    </location>
</feature>
<keyword evidence="8" id="KW-0472">Membrane</keyword>
<evidence type="ECO:0000256" key="2">
    <source>
        <dbReference type="ARBA" id="ARBA00010833"/>
    </source>
</evidence>
<dbReference type="EMBL" id="BAUL01000001">
    <property type="protein sequence ID" value="GAD91529.1"/>
    <property type="molecule type" value="Genomic_DNA"/>
</dbReference>
<dbReference type="InterPro" id="IPR008928">
    <property type="entry name" value="6-hairpin_glycosidase_sf"/>
</dbReference>
<keyword evidence="3" id="KW-0812">Transmembrane</keyword>
<dbReference type="GO" id="GO:0004573">
    <property type="term" value="F:Glc3Man9GlcNAc2 oligosaccharide glucosidase activity"/>
    <property type="evidence" value="ECO:0007669"/>
    <property type="project" value="UniProtKB-UniRule"/>
</dbReference>
<evidence type="ECO:0000256" key="12">
    <source>
        <dbReference type="ARBA" id="ARBA00052431"/>
    </source>
</evidence>
<dbReference type="InterPro" id="IPR012341">
    <property type="entry name" value="6hp_glycosidase-like_sf"/>
</dbReference>
<dbReference type="InterPro" id="IPR038518">
    <property type="entry name" value="Glyco_hydro_63N_sf"/>
</dbReference>
<comment type="function">
    <text evidence="13">Cleaves the distal alpha 1,2-linked glucose residue from the Glc(3)Man(9)GlcNAc(2) oligosaccharide precursor.</text>
</comment>
<feature type="domain" description="U4/U6.U5 small nuclear ribonucleoprotein 27kDa protein" evidence="18">
    <location>
        <begin position="145"/>
        <end position="197"/>
    </location>
</feature>
<dbReference type="Gene3D" id="3.50.50.60">
    <property type="entry name" value="FAD/NAD(P)-binding domain"/>
    <property type="match status" value="1"/>
</dbReference>
<dbReference type="Pfam" id="PF03200">
    <property type="entry name" value="Glyco_hydro_63"/>
    <property type="match status" value="1"/>
</dbReference>
<dbReference type="GO" id="GO:0005789">
    <property type="term" value="C:endoplasmic reticulum membrane"/>
    <property type="evidence" value="ECO:0007669"/>
    <property type="project" value="UniProtKB-SubCell"/>
</dbReference>
<protein>
    <recommendedName>
        <fullName evidence="11 13">Mannosyl-oligosaccharide glucosidase</fullName>
        <ecNumber evidence="11 13">3.2.1.106</ecNumber>
    </recommendedName>
    <alternativeName>
        <fullName evidence="14">Glucosidase I</fullName>
    </alternativeName>
</protein>
<proteinExistence type="inferred from homology"/>
<evidence type="ECO:0000256" key="3">
    <source>
        <dbReference type="ARBA" id="ARBA00022692"/>
    </source>
</evidence>
<dbReference type="eggNOG" id="KOG2161">
    <property type="taxonomic scope" value="Eukaryota"/>
</dbReference>
<evidence type="ECO:0000256" key="11">
    <source>
        <dbReference type="ARBA" id="ARBA00038888"/>
    </source>
</evidence>
<dbReference type="GO" id="GO:0008380">
    <property type="term" value="P:RNA splicing"/>
    <property type="evidence" value="ECO:0007669"/>
    <property type="project" value="InterPro"/>
</dbReference>
<dbReference type="Gene3D" id="3.30.9.10">
    <property type="entry name" value="D-Amino Acid Oxidase, subunit A, domain 2"/>
    <property type="match status" value="1"/>
</dbReference>
<keyword evidence="4 13" id="KW-0378">Hydrolase</keyword>
<dbReference type="EC" id="3.2.1.106" evidence="11 13"/>
<evidence type="ECO:0000313" key="20">
    <source>
        <dbReference type="EMBL" id="GAD91529.1"/>
    </source>
</evidence>
<evidence type="ECO:0000259" key="16">
    <source>
        <dbReference type="Pfam" id="PF01266"/>
    </source>
</evidence>
<comment type="pathway">
    <text evidence="14">Glycan metabolism; N-glycan degradation.</text>
</comment>
<comment type="catalytic activity">
    <reaction evidence="12 13">
        <text>N(4)-(alpha-D-Glc-(1-&gt;2)-alpha-D-Glc-(1-&gt;3)-alpha-D-Glc-(1-&gt;3)-alpha-D-Man-(1-&gt;2)-alpha-D-Man-(1-&gt;2)-alpha-D-Man-(1-&gt;3)-[alpha-D-Man-(1-&gt;2)-alpha-D-Man-(1-&gt;3)-[alpha-D-Man-(1-&gt;2)-alpha-D-Man-(1-&gt;6)]-alpha-D-Man-(1-&gt;6)]-beta-D-Man-(1-&gt;4)-beta-D-GlcNAc-(1-&gt;4)-beta-D-GlcNAc)-L-asparaginyl-[protein] + H2O = N(4)-(alpha-D-Glc-(1-&gt;3)-alpha-D-Glc-(1-&gt;3)-alpha-D-Man-(1-&gt;2)-alpha-D-Man-(1-&gt;2)-alpha-D-Man-(1-&gt;3)-[alpha-D-Man-(1-&gt;2)-alpha-D-Man-(1-&gt;3)-[alpha-D-Man-(1-&gt;2)-alpha-D-Man-(1-&gt;6)]-alpha-D-Man-(1-&gt;6)]-beta-D-Man-(1-&gt;4)-beta-D-GlcNAc-(1-&gt;4)-beta-D-GlcNAc)-L-asparaginyl-[protein] + beta-D-glucose</text>
        <dbReference type="Rhea" id="RHEA:55988"/>
        <dbReference type="Rhea" id="RHEA-COMP:12806"/>
        <dbReference type="Rhea" id="RHEA-COMP:14355"/>
        <dbReference type="ChEBI" id="CHEBI:15377"/>
        <dbReference type="ChEBI" id="CHEBI:15903"/>
        <dbReference type="ChEBI" id="CHEBI:59082"/>
        <dbReference type="ChEBI" id="CHEBI:132537"/>
        <dbReference type="EC" id="3.2.1.106"/>
    </reaction>
</comment>
<evidence type="ECO:0000256" key="15">
    <source>
        <dbReference type="SAM" id="MobiDB-lite"/>
    </source>
</evidence>
<organism evidence="20 21">
    <name type="scientific">Byssochlamys spectabilis (strain No. 5 / NBRC 109023)</name>
    <name type="common">Paecilomyces variotii</name>
    <dbReference type="NCBI Taxonomy" id="1356009"/>
    <lineage>
        <taxon>Eukaryota</taxon>
        <taxon>Fungi</taxon>
        <taxon>Dikarya</taxon>
        <taxon>Ascomycota</taxon>
        <taxon>Pezizomycotina</taxon>
        <taxon>Eurotiomycetes</taxon>
        <taxon>Eurotiomycetidae</taxon>
        <taxon>Eurotiales</taxon>
        <taxon>Thermoascaceae</taxon>
        <taxon>Paecilomyces</taxon>
    </lineage>
</organism>
<comment type="subcellular location">
    <subcellularLocation>
        <location evidence="1 13">Endoplasmic reticulum membrane</location>
        <topology evidence="1 13">Single-pass type II membrane protein</topology>
    </subcellularLocation>
</comment>
<dbReference type="InterPro" id="IPR031335">
    <property type="entry name" value="Glyco_hydro_63_C"/>
</dbReference>
<evidence type="ECO:0000313" key="21">
    <source>
        <dbReference type="Proteomes" id="UP000018001"/>
    </source>
</evidence>
<dbReference type="OrthoDB" id="410058at2759"/>
<evidence type="ECO:0000256" key="4">
    <source>
        <dbReference type="ARBA" id="ARBA00022801"/>
    </source>
</evidence>
<dbReference type="Proteomes" id="UP000018001">
    <property type="component" value="Unassembled WGS sequence"/>
</dbReference>
<dbReference type="Gene3D" id="2.70.98.110">
    <property type="entry name" value="Glycosyl hydrolase family 63, N-terminal domain"/>
    <property type="match status" value="1"/>
</dbReference>
<dbReference type="eggNOG" id="KOG2852">
    <property type="taxonomic scope" value="Eukaryota"/>
</dbReference>
<sequence length="1376" mass="153488">MAEPPAKRARRTDSSAMWDMNDKRERPSEIDTDYDRSSRREPPSRDERNEMVEEIKTGEAQGRGKEARAGTGTTTEEGIHQSQTDIMTGLDRQGAMARRLVPEHLHGGLGWIEEMIAETRPSRAPDGDDEMDVDMLDSEDPDDLETLMRKTMGFTKFRSTQNTKVPGNDVYGVRKEKKTEYRQYMNRSGGFNRPLNRIFLRYNIELSLQLFNTLAALRSQISRLTSRCNMASADQQREIVIVGGGIIGCCSAYFLTRHPSYDPARHKITILEATEIAGGASGKAGGLLALWAYPSNIVPLSYKLHAQLAEEHGGKTRWGYREVNCGQLIANGRPLSDKSKDMAGAKVGGSSVSLQKRNETAKGQLRAAGIPADLDWLVPDLVRGYESMSEPGETAQVHPYLFTTSMAKLAEEKGAKVVLGSVTNIDHTVDGVKSVTYIEKDSGESRTIPAKDVLITAGPWTRSVFPPAPISATRAHSVVIRPTSPVSAYTLFTNIALPAGFDGSKKRPTVVTPEIYARPDGTVYACGEGDRVVPLPKTTADVQVDNSRCQDIIDSVGSVSDELRNGEVSVRQACYLPNVDAMGGGPLIGHTGIKGLYLAAGHTCWGIQNAPGTGKLMSEFVFDGKAKSAKIAALDPQNFLHTCEQHSGMAGYGWDEYDIRKGGRQTIHDAGNTIDITIDFIKVPGGVHGGNWAARVKGVPREDAPEAQLTTMVFYAGLEGLGSLEVANEPDPLGFEGDVKITGMTPELGDFTIDVTAGPDSNEHPHHSHPSYEEKPLDRTMVASLFMPQEFLWQTKIILFTHMKTEVDAYFKTYGTDNPPPPPQVFTIANTPKEGNIHLVQKVFQGAFEFDILFSSGSAPEPVTSETLTKAIESTSLSFSDRFDKIFAPKAPFDTPEYSEFSKSMLSNLVGGVGYFYGGGIVDRSAAPEYDEENEGFWEEAAEARARAQLIDEEPRELFTSVPSRPFFPRGFLWDEGFHLLPVIDWDTDLALEIVRSWFNQMDEDGWIAREQILGLEARSKVPAEFQVQYPHYANPPTLFLILEAFVDKLKSAEATPRGELDRDDLADSLRSAHLEHRELADSYLRSIYPLLKKHYFWFRRTQWGDIKSYDRQAYSMKEGYRWRGRTVQHILTSGLDDYPRAQPPHPGELHTDLISWMGMVSRSIRRIAEAIGETEDAEEFQEYETAITRNIDDLHWDEVAQTYCDATIDDYEESVHVCHKGYISIFPFLTGMLAPDSPRLKPILDLISDPRELWSDYGIRSLSKKDEFYGTGENYWRSPVWINMNYMVLKSLYDVATVSGPHQTQAKQMYSDLRKNLVENVYREWEKTGFAWEQYNPETGAGQRTQHFTGWTSLVVKMMVMPDLSASSGTGHDEL</sequence>
<evidence type="ECO:0000256" key="13">
    <source>
        <dbReference type="RuleBase" id="RU368089"/>
    </source>
</evidence>
<evidence type="ECO:0000256" key="7">
    <source>
        <dbReference type="ARBA" id="ARBA00022989"/>
    </source>
</evidence>
<keyword evidence="7" id="KW-1133">Transmembrane helix</keyword>
<evidence type="ECO:0000259" key="18">
    <source>
        <dbReference type="Pfam" id="PF08648"/>
    </source>
</evidence>
<evidence type="ECO:0000256" key="9">
    <source>
        <dbReference type="ARBA" id="ARBA00023180"/>
    </source>
</evidence>
<dbReference type="InParanoid" id="V5F6Z8"/>
<dbReference type="SUPFAM" id="SSF48208">
    <property type="entry name" value="Six-hairpin glycosidases"/>
    <property type="match status" value="1"/>
</dbReference>
<keyword evidence="21" id="KW-1185">Reference proteome</keyword>
<accession>V5F6Z8</accession>
<dbReference type="InterPro" id="IPR013957">
    <property type="entry name" value="SNRNP27"/>
</dbReference>
<evidence type="ECO:0000259" key="19">
    <source>
        <dbReference type="Pfam" id="PF16923"/>
    </source>
</evidence>
<dbReference type="eggNOG" id="KOG3263">
    <property type="taxonomic scope" value="Eukaryota"/>
</dbReference>
<evidence type="ECO:0000256" key="5">
    <source>
        <dbReference type="ARBA" id="ARBA00022824"/>
    </source>
</evidence>
<keyword evidence="9 14" id="KW-0325">Glycoprotein</keyword>
<evidence type="ECO:0000256" key="10">
    <source>
        <dbReference type="ARBA" id="ARBA00023295"/>
    </source>
</evidence>